<reference evidence="1 2" key="1">
    <citation type="submission" date="2023-05" db="EMBL/GenBank/DDBJ databases">
        <title>B98-5 Cell Line De Novo Hybrid Assembly: An Optical Mapping Approach.</title>
        <authorList>
            <person name="Kananen K."/>
            <person name="Auerbach J.A."/>
            <person name="Kautto E."/>
            <person name="Blachly J.S."/>
        </authorList>
    </citation>
    <scope>NUCLEOTIDE SEQUENCE [LARGE SCALE GENOMIC DNA]</scope>
    <source>
        <strain evidence="1">B95-8</strain>
        <tissue evidence="1">Cell line</tissue>
    </source>
</reference>
<proteinExistence type="predicted"/>
<name>A0ABQ9VDV7_SAGOE</name>
<sequence length="107" mass="11741">MKTQEPKARVIAGELPLREIGRRQATLPPATCLGSVGPAGLTLDAEPGQELYEYFLLPSHGRPRVETPLPQSYARCPCPCPASFSFELTGQLHIEEVGLLKITWGHF</sequence>
<keyword evidence="2" id="KW-1185">Reference proteome</keyword>
<gene>
    <name evidence="1" type="ORF">P7K49_016849</name>
</gene>
<accession>A0ABQ9VDV7</accession>
<protein>
    <submittedName>
        <fullName evidence="1">Uncharacterized protein</fullName>
    </submittedName>
</protein>
<dbReference type="EMBL" id="JASSZA010000007">
    <property type="protein sequence ID" value="KAK2107335.1"/>
    <property type="molecule type" value="Genomic_DNA"/>
</dbReference>
<evidence type="ECO:0000313" key="1">
    <source>
        <dbReference type="EMBL" id="KAK2107335.1"/>
    </source>
</evidence>
<evidence type="ECO:0000313" key="2">
    <source>
        <dbReference type="Proteomes" id="UP001266305"/>
    </source>
</evidence>
<organism evidence="1 2">
    <name type="scientific">Saguinus oedipus</name>
    <name type="common">Cotton-top tamarin</name>
    <name type="synonym">Oedipomidas oedipus</name>
    <dbReference type="NCBI Taxonomy" id="9490"/>
    <lineage>
        <taxon>Eukaryota</taxon>
        <taxon>Metazoa</taxon>
        <taxon>Chordata</taxon>
        <taxon>Craniata</taxon>
        <taxon>Vertebrata</taxon>
        <taxon>Euteleostomi</taxon>
        <taxon>Mammalia</taxon>
        <taxon>Eutheria</taxon>
        <taxon>Euarchontoglires</taxon>
        <taxon>Primates</taxon>
        <taxon>Haplorrhini</taxon>
        <taxon>Platyrrhini</taxon>
        <taxon>Cebidae</taxon>
        <taxon>Callitrichinae</taxon>
        <taxon>Saguinus</taxon>
    </lineage>
</organism>
<comment type="caution">
    <text evidence="1">The sequence shown here is derived from an EMBL/GenBank/DDBJ whole genome shotgun (WGS) entry which is preliminary data.</text>
</comment>
<dbReference type="Proteomes" id="UP001266305">
    <property type="component" value="Unassembled WGS sequence"/>
</dbReference>